<name>A0ACA9SD52_9GLOM</name>
<accession>A0ACA9SD52</accession>
<evidence type="ECO:0000313" key="2">
    <source>
        <dbReference type="Proteomes" id="UP000789920"/>
    </source>
</evidence>
<keyword evidence="2" id="KW-1185">Reference proteome</keyword>
<reference evidence="1" key="1">
    <citation type="submission" date="2021-06" db="EMBL/GenBank/DDBJ databases">
        <authorList>
            <person name="Kallberg Y."/>
            <person name="Tangrot J."/>
            <person name="Rosling A."/>
        </authorList>
    </citation>
    <scope>NUCLEOTIDE SEQUENCE</scope>
    <source>
        <strain evidence="1">MA461A</strain>
    </source>
</reference>
<feature type="non-terminal residue" evidence="1">
    <location>
        <position position="1"/>
    </location>
</feature>
<dbReference type="EMBL" id="CAJVQC010112958">
    <property type="protein sequence ID" value="CAG8835856.1"/>
    <property type="molecule type" value="Genomic_DNA"/>
</dbReference>
<dbReference type="Proteomes" id="UP000789920">
    <property type="component" value="Unassembled WGS sequence"/>
</dbReference>
<gene>
    <name evidence="1" type="ORF">RPERSI_LOCUS29710</name>
</gene>
<comment type="caution">
    <text evidence="1">The sequence shown here is derived from an EMBL/GenBank/DDBJ whole genome shotgun (WGS) entry which is preliminary data.</text>
</comment>
<organism evidence="1 2">
    <name type="scientific">Racocetra persica</name>
    <dbReference type="NCBI Taxonomy" id="160502"/>
    <lineage>
        <taxon>Eukaryota</taxon>
        <taxon>Fungi</taxon>
        <taxon>Fungi incertae sedis</taxon>
        <taxon>Mucoromycota</taxon>
        <taxon>Glomeromycotina</taxon>
        <taxon>Glomeromycetes</taxon>
        <taxon>Diversisporales</taxon>
        <taxon>Gigasporaceae</taxon>
        <taxon>Racocetra</taxon>
    </lineage>
</organism>
<sequence>FKSYIACKKPFLTKKAQRKRYNWAKEHKNWTKEDWRRVLWTDESSVSTDSNGKI</sequence>
<proteinExistence type="predicted"/>
<evidence type="ECO:0000313" key="1">
    <source>
        <dbReference type="EMBL" id="CAG8835856.1"/>
    </source>
</evidence>
<protein>
    <submittedName>
        <fullName evidence="1">36073_t:CDS:1</fullName>
    </submittedName>
</protein>